<dbReference type="Gene3D" id="3.40.50.150">
    <property type="entry name" value="Vaccinia Virus protein VP39"/>
    <property type="match status" value="1"/>
</dbReference>
<dbReference type="SUPFAM" id="SSF53335">
    <property type="entry name" value="S-adenosyl-L-methionine-dependent methyltransferases"/>
    <property type="match status" value="1"/>
</dbReference>
<dbReference type="InterPro" id="IPR029063">
    <property type="entry name" value="SAM-dependent_MTases_sf"/>
</dbReference>
<accession>A0A151A4P8</accession>
<evidence type="ECO:0000313" key="2">
    <source>
        <dbReference type="Proteomes" id="UP000075418"/>
    </source>
</evidence>
<dbReference type="Gene3D" id="1.10.287.1890">
    <property type="match status" value="1"/>
</dbReference>
<sequence length="229" mass="26025">MITINKRLQKVSEFIKGEYLADIGSDHAYLPIYAIINNIVSTAIAGEVIKGPYEASIQNVQQYQLDDVISVKLGDGLSVLDDNNKIDSITICGMGGPLITKILTEGKNKLANHPRLILQSNIQSYPIRLWLEQSGYTITSEEIMEEKKHIYEIIVADRLDNDMILTEQERKFGPLLLQQKNDCFIKKWTHELQALKTIAQQLDASTHRDRLAEVDTEIKLINEVLNYEN</sequence>
<dbReference type="InterPro" id="IPR006901">
    <property type="entry name" value="TrmK"/>
</dbReference>
<dbReference type="GO" id="GO:0160105">
    <property type="term" value="F:tRNA (adenine(22)-N1)-methyltransferase activity"/>
    <property type="evidence" value="ECO:0007669"/>
    <property type="project" value="InterPro"/>
</dbReference>
<reference evidence="1 2" key="1">
    <citation type="submission" date="2016-02" db="EMBL/GenBank/DDBJ databases">
        <title>Draft genome sequence of hydrocarbon degrading Staphylococcus saprophyticus Strain CNV2, isolated from crude-oil contaminated soil from Noonmati Oil Refinery, Guwahati, Assam, India.</title>
        <authorList>
            <person name="Mukherjee A."/>
            <person name="Chettri B."/>
            <person name="Langpoklakpam J."/>
            <person name="Singh A.K."/>
            <person name="Chattopadhyay D.J."/>
        </authorList>
    </citation>
    <scope>NUCLEOTIDE SEQUENCE [LARGE SCALE GENOMIC DNA]</scope>
    <source>
        <strain evidence="1 2">CNV2</strain>
    </source>
</reference>
<dbReference type="RefSeq" id="WP_061854572.1">
    <property type="nucleotide sequence ID" value="NZ_LUGM01000002.1"/>
</dbReference>
<dbReference type="AlphaFoldDB" id="A0A151A4P8"/>
<dbReference type="EMBL" id="LUGM01000002">
    <property type="protein sequence ID" value="KYH14394.1"/>
    <property type="molecule type" value="Genomic_DNA"/>
</dbReference>
<keyword evidence="1" id="KW-0489">Methyltransferase</keyword>
<proteinExistence type="predicted"/>
<comment type="caution">
    <text evidence="1">The sequence shown here is derived from an EMBL/GenBank/DDBJ whole genome shotgun (WGS) entry which is preliminary data.</text>
</comment>
<dbReference type="PIRSF" id="PIRSF018637">
    <property type="entry name" value="TrmK"/>
    <property type="match status" value="1"/>
</dbReference>
<dbReference type="GO" id="GO:0032259">
    <property type="term" value="P:methylation"/>
    <property type="evidence" value="ECO:0007669"/>
    <property type="project" value="UniProtKB-KW"/>
</dbReference>
<gene>
    <name evidence="1" type="ORF">A0131_06345</name>
</gene>
<organism evidence="1 2">
    <name type="scientific">Staphylococcus kloosii</name>
    <dbReference type="NCBI Taxonomy" id="29384"/>
    <lineage>
        <taxon>Bacteria</taxon>
        <taxon>Bacillati</taxon>
        <taxon>Bacillota</taxon>
        <taxon>Bacilli</taxon>
        <taxon>Bacillales</taxon>
        <taxon>Staphylococcaceae</taxon>
        <taxon>Staphylococcus</taxon>
    </lineage>
</organism>
<dbReference type="Proteomes" id="UP000075418">
    <property type="component" value="Unassembled WGS sequence"/>
</dbReference>
<protein>
    <submittedName>
        <fullName evidence="1">tRNA methyltransferase</fullName>
    </submittedName>
</protein>
<dbReference type="PANTHER" id="PTHR38451:SF1">
    <property type="entry name" value="TRNA (ADENINE(22)-N(1))-METHYLTRANSFERASE"/>
    <property type="match status" value="1"/>
</dbReference>
<dbReference type="Pfam" id="PF04816">
    <property type="entry name" value="TrmK"/>
    <property type="match status" value="1"/>
</dbReference>
<dbReference type="PANTHER" id="PTHR38451">
    <property type="entry name" value="TRNA (ADENINE(22)-N(1))-METHYLTRANSFERASE"/>
    <property type="match status" value="1"/>
</dbReference>
<evidence type="ECO:0000313" key="1">
    <source>
        <dbReference type="EMBL" id="KYH14394.1"/>
    </source>
</evidence>
<name>A0A151A4P8_9STAP</name>
<keyword evidence="1" id="KW-0808">Transferase</keyword>